<dbReference type="Proteomes" id="UP001462640">
    <property type="component" value="Unassembled WGS sequence"/>
</dbReference>
<dbReference type="RefSeq" id="WP_347610981.1">
    <property type="nucleotide sequence ID" value="NZ_JBDPZC010000006.1"/>
</dbReference>
<organism evidence="1 2">
    <name type="scientific">Roseateles flavus</name>
    <dbReference type="NCBI Taxonomy" id="3149041"/>
    <lineage>
        <taxon>Bacteria</taxon>
        <taxon>Pseudomonadati</taxon>
        <taxon>Pseudomonadota</taxon>
        <taxon>Betaproteobacteria</taxon>
        <taxon>Burkholderiales</taxon>
        <taxon>Sphaerotilaceae</taxon>
        <taxon>Roseateles</taxon>
    </lineage>
</organism>
<protein>
    <submittedName>
        <fullName evidence="1">Uncharacterized protein</fullName>
    </submittedName>
</protein>
<evidence type="ECO:0000313" key="2">
    <source>
        <dbReference type="Proteomes" id="UP001462640"/>
    </source>
</evidence>
<keyword evidence="2" id="KW-1185">Reference proteome</keyword>
<accession>A0ABV0GG67</accession>
<evidence type="ECO:0000313" key="1">
    <source>
        <dbReference type="EMBL" id="MEO3714035.1"/>
    </source>
</evidence>
<gene>
    <name evidence="1" type="ORF">ABDJ40_14815</name>
</gene>
<reference evidence="1 2" key="1">
    <citation type="submission" date="2024-05" db="EMBL/GenBank/DDBJ databases">
        <title>Roseateles sp. 2.12 16S ribosomal RNA gene Genome sequencing and assembly.</title>
        <authorList>
            <person name="Woo H."/>
        </authorList>
    </citation>
    <scope>NUCLEOTIDE SEQUENCE [LARGE SCALE GENOMIC DNA]</scope>
    <source>
        <strain evidence="1 2">2.12</strain>
    </source>
</reference>
<dbReference type="EMBL" id="JBDPZC010000006">
    <property type="protein sequence ID" value="MEO3714035.1"/>
    <property type="molecule type" value="Genomic_DNA"/>
</dbReference>
<sequence length="52" mass="5742">MTIVTKEAVRREVERITKANYGFEPDEIHILAAASLCLPIEAVQQVMAEAAN</sequence>
<comment type="caution">
    <text evidence="1">The sequence shown here is derived from an EMBL/GenBank/DDBJ whole genome shotgun (WGS) entry which is preliminary data.</text>
</comment>
<name>A0ABV0GG67_9BURK</name>
<proteinExistence type="predicted"/>